<name>A0ACB7P158_9PEZI</name>
<dbReference type="Proteomes" id="UP000724584">
    <property type="component" value="Unassembled WGS sequence"/>
</dbReference>
<gene>
    <name evidence="1" type="ORF">F5144DRAFT_357377</name>
</gene>
<accession>A0ACB7P158</accession>
<sequence length="292" mass="28111">MHTTTTLLTALTSATLALANPAPVAEAHPALVTAAPALHPAAARLAARQFRTTDSEISKSIACGSAYLSLAGDAPRETNAALARWVLSAASPAAELITATALDESFTSLCDPSLTATLTPPASLSSAWSTYLEKASSWVTSAAPEASSLAQSCGGEIGAVIGFLVVSDAESCTKAVLDLVAAANGEDVTSASGSETVSPTRSRTTAAPEVSETGSAGGDDDNGDGGDDGAGNGNGGGEDGGDGGSGNGSNETGGAGAAESSSTSTGGVPRETGFVGIAAAAAVAVVGVVAAL</sequence>
<reference evidence="1 2" key="1">
    <citation type="journal article" date="2021" name="Nat. Commun.">
        <title>Genetic determinants of endophytism in the Arabidopsis root mycobiome.</title>
        <authorList>
            <person name="Mesny F."/>
            <person name="Miyauchi S."/>
            <person name="Thiergart T."/>
            <person name="Pickel B."/>
            <person name="Atanasova L."/>
            <person name="Karlsson M."/>
            <person name="Huettel B."/>
            <person name="Barry K.W."/>
            <person name="Haridas S."/>
            <person name="Chen C."/>
            <person name="Bauer D."/>
            <person name="Andreopoulos W."/>
            <person name="Pangilinan J."/>
            <person name="LaButti K."/>
            <person name="Riley R."/>
            <person name="Lipzen A."/>
            <person name="Clum A."/>
            <person name="Drula E."/>
            <person name="Henrissat B."/>
            <person name="Kohler A."/>
            <person name="Grigoriev I.V."/>
            <person name="Martin F.M."/>
            <person name="Hacquard S."/>
        </authorList>
    </citation>
    <scope>NUCLEOTIDE SEQUENCE [LARGE SCALE GENOMIC DNA]</scope>
    <source>
        <strain evidence="1 2">MPI-SDFR-AT-0079</strain>
    </source>
</reference>
<evidence type="ECO:0000313" key="2">
    <source>
        <dbReference type="Proteomes" id="UP000724584"/>
    </source>
</evidence>
<keyword evidence="2" id="KW-1185">Reference proteome</keyword>
<comment type="caution">
    <text evidence="1">The sequence shown here is derived from an EMBL/GenBank/DDBJ whole genome shotgun (WGS) entry which is preliminary data.</text>
</comment>
<proteinExistence type="predicted"/>
<evidence type="ECO:0000313" key="1">
    <source>
        <dbReference type="EMBL" id="KAH6623290.1"/>
    </source>
</evidence>
<dbReference type="EMBL" id="JAGIZQ010000006">
    <property type="protein sequence ID" value="KAH6623290.1"/>
    <property type="molecule type" value="Genomic_DNA"/>
</dbReference>
<protein>
    <submittedName>
        <fullName evidence="1">Uncharacterized protein</fullName>
    </submittedName>
</protein>
<organism evidence="1 2">
    <name type="scientific">Chaetomium tenue</name>
    <dbReference type="NCBI Taxonomy" id="1854479"/>
    <lineage>
        <taxon>Eukaryota</taxon>
        <taxon>Fungi</taxon>
        <taxon>Dikarya</taxon>
        <taxon>Ascomycota</taxon>
        <taxon>Pezizomycotina</taxon>
        <taxon>Sordariomycetes</taxon>
        <taxon>Sordariomycetidae</taxon>
        <taxon>Sordariales</taxon>
        <taxon>Chaetomiaceae</taxon>
        <taxon>Chaetomium</taxon>
    </lineage>
</organism>